<sequence>MVAPMLTDDFRAGRAVRLLVGFLAWPGDPGSAVTPNQRARALGIQVERGRMLPPGATLTFVCRRWDRPGGSVVRDARGHFWNVPDDYLTPHPIDDRPEARS</sequence>
<reference evidence="1 2" key="1">
    <citation type="submission" date="2019-05" db="EMBL/GenBank/DDBJ databases">
        <authorList>
            <consortium name="Science for Life Laboratories"/>
        </authorList>
    </citation>
    <scope>NUCLEOTIDE SEQUENCE [LARGE SCALE GENOMIC DNA]</scope>
    <source>
        <strain evidence="1">Soil9</strain>
    </source>
</reference>
<evidence type="ECO:0000313" key="1">
    <source>
        <dbReference type="EMBL" id="VTR99189.1"/>
    </source>
</evidence>
<dbReference type="KEGG" id="gms:SOIL9_00240"/>
<keyword evidence="2" id="KW-1185">Reference proteome</keyword>
<name>A0A6P2DEQ7_9BACT</name>
<gene>
    <name evidence="1" type="ORF">SOIL9_00240</name>
</gene>
<dbReference type="RefSeq" id="WP_162671812.1">
    <property type="nucleotide sequence ID" value="NZ_LR593886.1"/>
</dbReference>
<dbReference type="AlphaFoldDB" id="A0A6P2DEQ7"/>
<protein>
    <submittedName>
        <fullName evidence="1">Uncharacterized protein</fullName>
    </submittedName>
</protein>
<proteinExistence type="predicted"/>
<dbReference type="EMBL" id="LR593886">
    <property type="protein sequence ID" value="VTR99189.1"/>
    <property type="molecule type" value="Genomic_DNA"/>
</dbReference>
<dbReference type="Proteomes" id="UP000464178">
    <property type="component" value="Chromosome"/>
</dbReference>
<evidence type="ECO:0000313" key="2">
    <source>
        <dbReference type="Proteomes" id="UP000464178"/>
    </source>
</evidence>
<accession>A0A6P2DEQ7</accession>
<organism evidence="1 2">
    <name type="scientific">Gemmata massiliana</name>
    <dbReference type="NCBI Taxonomy" id="1210884"/>
    <lineage>
        <taxon>Bacteria</taxon>
        <taxon>Pseudomonadati</taxon>
        <taxon>Planctomycetota</taxon>
        <taxon>Planctomycetia</taxon>
        <taxon>Gemmatales</taxon>
        <taxon>Gemmataceae</taxon>
        <taxon>Gemmata</taxon>
    </lineage>
</organism>